<keyword evidence="3 6" id="KW-0812">Transmembrane</keyword>
<protein>
    <submittedName>
        <fullName evidence="7">Multidrug transporter MatE</fullName>
    </submittedName>
</protein>
<evidence type="ECO:0000256" key="4">
    <source>
        <dbReference type="ARBA" id="ARBA00022989"/>
    </source>
</evidence>
<feature type="transmembrane region" description="Helical" evidence="6">
    <location>
        <begin position="349"/>
        <end position="370"/>
    </location>
</feature>
<feature type="transmembrane region" description="Helical" evidence="6">
    <location>
        <begin position="149"/>
        <end position="168"/>
    </location>
</feature>
<evidence type="ECO:0000256" key="5">
    <source>
        <dbReference type="ARBA" id="ARBA00023136"/>
    </source>
</evidence>
<dbReference type="InterPro" id="IPR050833">
    <property type="entry name" value="Poly_Biosynth_Transport"/>
</dbReference>
<feature type="transmembrane region" description="Helical" evidence="6">
    <location>
        <begin position="116"/>
        <end position="137"/>
    </location>
</feature>
<dbReference type="AlphaFoldDB" id="A0A0P6WSF1"/>
<feature type="transmembrane region" description="Helical" evidence="6">
    <location>
        <begin position="40"/>
        <end position="61"/>
    </location>
</feature>
<feature type="transmembrane region" description="Helical" evidence="6">
    <location>
        <begin position="265"/>
        <end position="290"/>
    </location>
</feature>
<reference evidence="7 8" key="1">
    <citation type="submission" date="2015-08" db="EMBL/GenBank/DDBJ databases">
        <title>Draft Genome Sequence of Bacillus vietnamensis UCD-SED5.</title>
        <authorList>
            <person name="Lee R.D."/>
            <person name="Jospin G."/>
            <person name="Lang J.M."/>
            <person name="Coil D.A."/>
            <person name="Eisen J.A."/>
        </authorList>
    </citation>
    <scope>NUCLEOTIDE SEQUENCE [LARGE SCALE GENOMIC DNA]</scope>
    <source>
        <strain evidence="7 8">UCD-SED5</strain>
    </source>
</reference>
<feature type="transmembrane region" description="Helical" evidence="6">
    <location>
        <begin position="81"/>
        <end position="104"/>
    </location>
</feature>
<dbReference type="EMBL" id="LIXZ01000003">
    <property type="protein sequence ID" value="KPL60555.1"/>
    <property type="molecule type" value="Genomic_DNA"/>
</dbReference>
<dbReference type="PATRIC" id="fig|218284.4.peg.2191"/>
<dbReference type="Proteomes" id="UP000050398">
    <property type="component" value="Unassembled WGS sequence"/>
</dbReference>
<dbReference type="eggNOG" id="COG2244">
    <property type="taxonomic scope" value="Bacteria"/>
</dbReference>
<feature type="transmembrane region" description="Helical" evidence="6">
    <location>
        <begin position="402"/>
        <end position="422"/>
    </location>
</feature>
<gene>
    <name evidence="7" type="ORF">AM506_05380</name>
</gene>
<evidence type="ECO:0000256" key="3">
    <source>
        <dbReference type="ARBA" id="ARBA00022692"/>
    </source>
</evidence>
<evidence type="ECO:0000313" key="7">
    <source>
        <dbReference type="EMBL" id="KPL60555.1"/>
    </source>
</evidence>
<keyword evidence="5 6" id="KW-0472">Membrane</keyword>
<comment type="caution">
    <text evidence="7">The sequence shown here is derived from an EMBL/GenBank/DDBJ whole genome shotgun (WGS) entry which is preliminary data.</text>
</comment>
<sequence>MSLFLRGTLVLVVTAFLGECLEFVINMILARELGEAGLGTYMSILPSVFLIVILSSMELPISLSKFFAEKEERYHRGMLHYAFRFAVITTCILLLIMVMVYAWTPLFQGYHPGIRWLVLIVIPIVAITSITRGYFMGIQQMGKIAAANFLRKGIQLFLLVSIYQFLSFGIDTSIFIALGTLIASEVVVFVYLIHAYVLEIKGKRKNSHSTLSTGEMRKSVLSVSIPTTVLRIFHALTHAIQPFLIKWALVLSGMGAVDANEHFGMLAGIALTIGFFPSFIAFSMLIVLIPTVSEKVSSKDFDGILTHLKQVMWLTLGYGVPAVFIYYTLGDYITGTFFHSVSSAYYLKLLWPYFLFHFLVFPLQAFLIGLGLVKDALLHTVWSSVFSFSLIYLLGSRFGMEGVILGMNAGAVLITMLHYVTICRELETTLWLKSAIKM</sequence>
<comment type="subcellular location">
    <subcellularLocation>
        <location evidence="1">Cell membrane</location>
        <topology evidence="1">Multi-pass membrane protein</topology>
    </subcellularLocation>
</comment>
<proteinExistence type="predicted"/>
<dbReference type="GO" id="GO:0005886">
    <property type="term" value="C:plasma membrane"/>
    <property type="evidence" value="ECO:0007669"/>
    <property type="project" value="UniProtKB-SubCell"/>
</dbReference>
<feature type="transmembrane region" description="Helical" evidence="6">
    <location>
        <begin position="377"/>
        <end position="396"/>
    </location>
</feature>
<organism evidence="7 8">
    <name type="scientific">Rossellomorea vietnamensis</name>
    <dbReference type="NCBI Taxonomy" id="218284"/>
    <lineage>
        <taxon>Bacteria</taxon>
        <taxon>Bacillati</taxon>
        <taxon>Bacillota</taxon>
        <taxon>Bacilli</taxon>
        <taxon>Bacillales</taxon>
        <taxon>Bacillaceae</taxon>
        <taxon>Rossellomorea</taxon>
    </lineage>
</organism>
<evidence type="ECO:0000256" key="2">
    <source>
        <dbReference type="ARBA" id="ARBA00022475"/>
    </source>
</evidence>
<keyword evidence="2" id="KW-1003">Cell membrane</keyword>
<accession>A0A0P6WSF1</accession>
<feature type="transmembrane region" description="Helical" evidence="6">
    <location>
        <begin position="311"/>
        <end position="329"/>
    </location>
</feature>
<dbReference type="PANTHER" id="PTHR30250">
    <property type="entry name" value="PST FAMILY PREDICTED COLANIC ACID TRANSPORTER"/>
    <property type="match status" value="1"/>
</dbReference>
<feature type="transmembrane region" description="Helical" evidence="6">
    <location>
        <begin position="174"/>
        <end position="198"/>
    </location>
</feature>
<dbReference type="RefSeq" id="WP_060671467.1">
    <property type="nucleotide sequence ID" value="NZ_LIXZ01000003.1"/>
</dbReference>
<dbReference type="Pfam" id="PF01943">
    <property type="entry name" value="Polysacc_synt"/>
    <property type="match status" value="1"/>
</dbReference>
<evidence type="ECO:0000313" key="8">
    <source>
        <dbReference type="Proteomes" id="UP000050398"/>
    </source>
</evidence>
<evidence type="ECO:0000256" key="1">
    <source>
        <dbReference type="ARBA" id="ARBA00004651"/>
    </source>
</evidence>
<dbReference type="InterPro" id="IPR002797">
    <property type="entry name" value="Polysacc_synth"/>
</dbReference>
<evidence type="ECO:0000256" key="6">
    <source>
        <dbReference type="SAM" id="Phobius"/>
    </source>
</evidence>
<keyword evidence="4 6" id="KW-1133">Transmembrane helix</keyword>
<dbReference type="OrthoDB" id="9775950at2"/>
<name>A0A0P6WSF1_9BACI</name>
<dbReference type="PANTHER" id="PTHR30250:SF24">
    <property type="entry name" value="STAGE V SPORULATION PROTEIN B"/>
    <property type="match status" value="1"/>
</dbReference>